<name>A0A9P4S9D0_9PEZI</name>
<sequence>MDEKGFLIGMLKKSRRIYSKAAFESGRVKGIAQDGNREWITVLATICADGTAIPPGIIYPSESGAIQDTWLEGYRPEEQEWLETVFDRSTKTKAGRAWRLLIVDGHGSHINMPFLEYCISNKIILANYPPHSTHRLQPLDVSLFSPLATYYSQNLDDFLSRSQGISNIAKRNFFELFWPAYQKAFTEKNILGSFKKSGISPYNPSEVL</sequence>
<dbReference type="GO" id="GO:0005634">
    <property type="term" value="C:nucleus"/>
    <property type="evidence" value="ECO:0007669"/>
    <property type="project" value="TreeGrafter"/>
</dbReference>
<dbReference type="InterPro" id="IPR004875">
    <property type="entry name" value="DDE_SF_endonuclease_dom"/>
</dbReference>
<dbReference type="Proteomes" id="UP000799429">
    <property type="component" value="Unassembled WGS sequence"/>
</dbReference>
<dbReference type="Pfam" id="PF03184">
    <property type="entry name" value="DDE_1"/>
    <property type="match status" value="1"/>
</dbReference>
<keyword evidence="3" id="KW-1185">Reference proteome</keyword>
<dbReference type="InterPro" id="IPR050863">
    <property type="entry name" value="CenT-Element_Derived"/>
</dbReference>
<dbReference type="AlphaFoldDB" id="A0A9P4S9D0"/>
<evidence type="ECO:0000313" key="2">
    <source>
        <dbReference type="EMBL" id="KAF2838465.1"/>
    </source>
</evidence>
<accession>A0A9P4S9D0</accession>
<protein>
    <submittedName>
        <fullName evidence="2">DDE-domain-containing protein</fullName>
    </submittedName>
</protein>
<feature type="domain" description="DDE-1" evidence="1">
    <location>
        <begin position="79"/>
        <end position="194"/>
    </location>
</feature>
<dbReference type="GO" id="GO:0003677">
    <property type="term" value="F:DNA binding"/>
    <property type="evidence" value="ECO:0007669"/>
    <property type="project" value="TreeGrafter"/>
</dbReference>
<dbReference type="PANTHER" id="PTHR19303:SF74">
    <property type="entry name" value="POGO TRANSPOSABLE ELEMENT WITH KRAB DOMAIN"/>
    <property type="match status" value="1"/>
</dbReference>
<evidence type="ECO:0000313" key="3">
    <source>
        <dbReference type="Proteomes" id="UP000799429"/>
    </source>
</evidence>
<proteinExistence type="predicted"/>
<dbReference type="OrthoDB" id="4357141at2759"/>
<evidence type="ECO:0000259" key="1">
    <source>
        <dbReference type="Pfam" id="PF03184"/>
    </source>
</evidence>
<dbReference type="PANTHER" id="PTHR19303">
    <property type="entry name" value="TRANSPOSON"/>
    <property type="match status" value="1"/>
</dbReference>
<comment type="caution">
    <text evidence="2">The sequence shown here is derived from an EMBL/GenBank/DDBJ whole genome shotgun (WGS) entry which is preliminary data.</text>
</comment>
<dbReference type="EMBL" id="MU006096">
    <property type="protein sequence ID" value="KAF2838465.1"/>
    <property type="molecule type" value="Genomic_DNA"/>
</dbReference>
<gene>
    <name evidence="2" type="ORF">M501DRAFT_1051937</name>
</gene>
<reference evidence="2" key="1">
    <citation type="journal article" date="2020" name="Stud. Mycol.">
        <title>101 Dothideomycetes genomes: a test case for predicting lifestyles and emergence of pathogens.</title>
        <authorList>
            <person name="Haridas S."/>
            <person name="Albert R."/>
            <person name="Binder M."/>
            <person name="Bloem J."/>
            <person name="Labutti K."/>
            <person name="Salamov A."/>
            <person name="Andreopoulos B."/>
            <person name="Baker S."/>
            <person name="Barry K."/>
            <person name="Bills G."/>
            <person name="Bluhm B."/>
            <person name="Cannon C."/>
            <person name="Castanera R."/>
            <person name="Culley D."/>
            <person name="Daum C."/>
            <person name="Ezra D."/>
            <person name="Gonzalez J."/>
            <person name="Henrissat B."/>
            <person name="Kuo A."/>
            <person name="Liang C."/>
            <person name="Lipzen A."/>
            <person name="Lutzoni F."/>
            <person name="Magnuson J."/>
            <person name="Mondo S."/>
            <person name="Nolan M."/>
            <person name="Ohm R."/>
            <person name="Pangilinan J."/>
            <person name="Park H.-J."/>
            <person name="Ramirez L."/>
            <person name="Alfaro M."/>
            <person name="Sun H."/>
            <person name="Tritt A."/>
            <person name="Yoshinaga Y."/>
            <person name="Zwiers L.-H."/>
            <person name="Turgeon B."/>
            <person name="Goodwin S."/>
            <person name="Spatafora J."/>
            <person name="Crous P."/>
            <person name="Grigoriev I."/>
        </authorList>
    </citation>
    <scope>NUCLEOTIDE SEQUENCE</scope>
    <source>
        <strain evidence="2">CBS 101060</strain>
    </source>
</reference>
<organism evidence="2 3">
    <name type="scientific">Patellaria atrata CBS 101060</name>
    <dbReference type="NCBI Taxonomy" id="1346257"/>
    <lineage>
        <taxon>Eukaryota</taxon>
        <taxon>Fungi</taxon>
        <taxon>Dikarya</taxon>
        <taxon>Ascomycota</taxon>
        <taxon>Pezizomycotina</taxon>
        <taxon>Dothideomycetes</taxon>
        <taxon>Dothideomycetes incertae sedis</taxon>
        <taxon>Patellariales</taxon>
        <taxon>Patellariaceae</taxon>
        <taxon>Patellaria</taxon>
    </lineage>
</organism>